<reference evidence="2" key="1">
    <citation type="journal article" date="2019" name="Int. J. Syst. Evol. Microbiol.">
        <title>The Global Catalogue of Microorganisms (GCM) 10K type strain sequencing project: providing services to taxonomists for standard genome sequencing and annotation.</title>
        <authorList>
            <consortium name="The Broad Institute Genomics Platform"/>
            <consortium name="The Broad Institute Genome Sequencing Center for Infectious Disease"/>
            <person name="Wu L."/>
            <person name="Ma J."/>
        </authorList>
    </citation>
    <scope>NUCLEOTIDE SEQUENCE [LARGE SCALE GENOMIC DNA]</scope>
    <source>
        <strain evidence="2">CGMCC 4.7152</strain>
    </source>
</reference>
<organism evidence="1 2">
    <name type="scientific">Dactylosporangium cerinum</name>
    <dbReference type="NCBI Taxonomy" id="1434730"/>
    <lineage>
        <taxon>Bacteria</taxon>
        <taxon>Bacillati</taxon>
        <taxon>Actinomycetota</taxon>
        <taxon>Actinomycetes</taxon>
        <taxon>Micromonosporales</taxon>
        <taxon>Micromonosporaceae</taxon>
        <taxon>Dactylosporangium</taxon>
    </lineage>
</organism>
<proteinExistence type="predicted"/>
<dbReference type="EMBL" id="JBHSIU010000130">
    <property type="protein sequence ID" value="MFC5008311.1"/>
    <property type="molecule type" value="Genomic_DNA"/>
</dbReference>
<dbReference type="Proteomes" id="UP001595912">
    <property type="component" value="Unassembled WGS sequence"/>
</dbReference>
<dbReference type="RefSeq" id="WP_327002885.1">
    <property type="nucleotide sequence ID" value="NZ_JBHSIU010000130.1"/>
</dbReference>
<evidence type="ECO:0000313" key="2">
    <source>
        <dbReference type="Proteomes" id="UP001595912"/>
    </source>
</evidence>
<gene>
    <name evidence="1" type="ORF">ACFPIJ_62195</name>
</gene>
<name>A0ABV9WLP5_9ACTN</name>
<protein>
    <submittedName>
        <fullName evidence="1">Uncharacterized protein</fullName>
    </submittedName>
</protein>
<sequence length="225" mass="25176">MPHILDAPGSLSDRARAFLATHARTVPVDTGPSDEDCRAAMLAALGRSDEVALATLRRLQRRYSGLTYRSPFRDAEIVFEPVLEVDPDTAETAFEYAIMDRSPDGCRSGFVLPDLTVWFRFFNVDVQTFPSLDHFIECDALLHDLGHQRPAALETPPDANAYLEGLRERHPQLRRMTALSGFCVEWWGDDHRLVYFNGLDAQLWAGNGDGSVPTVVRTWLIDGST</sequence>
<comment type="caution">
    <text evidence="1">The sequence shown here is derived from an EMBL/GenBank/DDBJ whole genome shotgun (WGS) entry which is preliminary data.</text>
</comment>
<evidence type="ECO:0000313" key="1">
    <source>
        <dbReference type="EMBL" id="MFC5008311.1"/>
    </source>
</evidence>
<accession>A0ABV9WLP5</accession>
<keyword evidence="2" id="KW-1185">Reference proteome</keyword>